<gene>
    <name evidence="2" type="ORF">BJX63DRAFT_194015</name>
</gene>
<organism evidence="2 3">
    <name type="scientific">Aspergillus granulosus</name>
    <dbReference type="NCBI Taxonomy" id="176169"/>
    <lineage>
        <taxon>Eukaryota</taxon>
        <taxon>Fungi</taxon>
        <taxon>Dikarya</taxon>
        <taxon>Ascomycota</taxon>
        <taxon>Pezizomycotina</taxon>
        <taxon>Eurotiomycetes</taxon>
        <taxon>Eurotiomycetidae</taxon>
        <taxon>Eurotiales</taxon>
        <taxon>Aspergillaceae</taxon>
        <taxon>Aspergillus</taxon>
        <taxon>Aspergillus subgen. Nidulantes</taxon>
    </lineage>
</organism>
<dbReference type="EMBL" id="JBFXLT010000032">
    <property type="protein sequence ID" value="KAL2814606.1"/>
    <property type="molecule type" value="Genomic_DNA"/>
</dbReference>
<dbReference type="Proteomes" id="UP001610334">
    <property type="component" value="Unassembled WGS sequence"/>
</dbReference>
<comment type="caution">
    <text evidence="2">The sequence shown here is derived from an EMBL/GenBank/DDBJ whole genome shotgun (WGS) entry which is preliminary data.</text>
</comment>
<evidence type="ECO:0000313" key="2">
    <source>
        <dbReference type="EMBL" id="KAL2814606.1"/>
    </source>
</evidence>
<sequence length="269" mass="29222">MPLWDYNADAGVGLRLQANQAGVDASSNRPRCVHVSNCLDDLSSMLIRWPSGVKIRRSSNPWIPRRRVRKYCAAMGCACFRTVCVPTRAAKGAPRGSLICRCSAATPALLQLSEPVGGEMQDCCMSSASFTAPWCGRKVHHACSSSAVFKGQQHTWAILGVVVHLAIQRRLRRECERSRRFVYTASCDAIHLATTPPTASPLHRPTALGALGESSDSSLASHRPGTSRADRERTRSPGGSSSPSQRQSKQNDAPSRKLTPILGLAKRDY</sequence>
<reference evidence="2 3" key="1">
    <citation type="submission" date="2024-07" db="EMBL/GenBank/DDBJ databases">
        <title>Section-level genome sequencing and comparative genomics of Aspergillus sections Usti and Cavernicolus.</title>
        <authorList>
            <consortium name="Lawrence Berkeley National Laboratory"/>
            <person name="Nybo J.L."/>
            <person name="Vesth T.C."/>
            <person name="Theobald S."/>
            <person name="Frisvad J.C."/>
            <person name="Larsen T.O."/>
            <person name="Kjaerboelling I."/>
            <person name="Rothschild-Mancinelli K."/>
            <person name="Lyhne E.K."/>
            <person name="Kogle M.E."/>
            <person name="Barry K."/>
            <person name="Clum A."/>
            <person name="Na H."/>
            <person name="Ledsgaard L."/>
            <person name="Lin J."/>
            <person name="Lipzen A."/>
            <person name="Kuo A."/>
            <person name="Riley R."/>
            <person name="Mondo S."/>
            <person name="Labutti K."/>
            <person name="Haridas S."/>
            <person name="Pangalinan J."/>
            <person name="Salamov A.A."/>
            <person name="Simmons B.A."/>
            <person name="Magnuson J.K."/>
            <person name="Chen J."/>
            <person name="Drula E."/>
            <person name="Henrissat B."/>
            <person name="Wiebenga A."/>
            <person name="Lubbers R.J."/>
            <person name="Gomes A.C."/>
            <person name="Makela M.R."/>
            <person name="Stajich J."/>
            <person name="Grigoriev I.V."/>
            <person name="Mortensen U.H."/>
            <person name="De Vries R.P."/>
            <person name="Baker S.E."/>
            <person name="Andersen M.R."/>
        </authorList>
    </citation>
    <scope>NUCLEOTIDE SEQUENCE [LARGE SCALE GENOMIC DNA]</scope>
    <source>
        <strain evidence="2 3">CBS 588.65</strain>
    </source>
</reference>
<keyword evidence="3" id="KW-1185">Reference proteome</keyword>
<accession>A0ABR4HGJ8</accession>
<feature type="region of interest" description="Disordered" evidence="1">
    <location>
        <begin position="194"/>
        <end position="269"/>
    </location>
</feature>
<proteinExistence type="predicted"/>
<protein>
    <submittedName>
        <fullName evidence="2">Uncharacterized protein</fullName>
    </submittedName>
</protein>
<name>A0ABR4HGJ8_9EURO</name>
<evidence type="ECO:0000256" key="1">
    <source>
        <dbReference type="SAM" id="MobiDB-lite"/>
    </source>
</evidence>
<evidence type="ECO:0000313" key="3">
    <source>
        <dbReference type="Proteomes" id="UP001610334"/>
    </source>
</evidence>
<feature type="compositionally biased region" description="Low complexity" evidence="1">
    <location>
        <begin position="236"/>
        <end position="248"/>
    </location>
</feature>